<keyword evidence="2" id="KW-1133">Transmembrane helix</keyword>
<proteinExistence type="predicted"/>
<sequence length="66" mass="7554">MNAIIHYEVILNIALIVLVVCLATYTFTQDMRLKKYKMLLADMQAGNHWHHSKQSKIPASDNRLAA</sequence>
<dbReference type="RefSeq" id="WP_073087814.1">
    <property type="nucleotide sequence ID" value="NZ_FRBC01000001.1"/>
</dbReference>
<name>A0A1M6QWT3_SELRU</name>
<protein>
    <submittedName>
        <fullName evidence="3">Uncharacterized protein</fullName>
    </submittedName>
</protein>
<dbReference type="Proteomes" id="UP000184263">
    <property type="component" value="Unassembled WGS sequence"/>
</dbReference>
<dbReference type="AlphaFoldDB" id="A0A1M6QWT3"/>
<dbReference type="EMBL" id="FRBC01000001">
    <property type="protein sequence ID" value="SHK24636.1"/>
    <property type="molecule type" value="Genomic_DNA"/>
</dbReference>
<feature type="transmembrane region" description="Helical" evidence="2">
    <location>
        <begin position="6"/>
        <end position="28"/>
    </location>
</feature>
<evidence type="ECO:0000256" key="1">
    <source>
        <dbReference type="SAM" id="MobiDB-lite"/>
    </source>
</evidence>
<keyword evidence="2" id="KW-0472">Membrane</keyword>
<evidence type="ECO:0000313" key="3">
    <source>
        <dbReference type="EMBL" id="SHK24636.1"/>
    </source>
</evidence>
<accession>A0A1M6QWT3</accession>
<reference evidence="3 4" key="1">
    <citation type="submission" date="2016-11" db="EMBL/GenBank/DDBJ databases">
        <authorList>
            <person name="Jaros S."/>
            <person name="Januszkiewicz K."/>
            <person name="Wedrychowicz H."/>
        </authorList>
    </citation>
    <scope>NUCLEOTIDE SEQUENCE [LARGE SCALE GENOMIC DNA]</scope>
    <source>
        <strain evidence="3 4">HD4</strain>
    </source>
</reference>
<dbReference type="OrthoDB" id="1667364at2"/>
<evidence type="ECO:0000256" key="2">
    <source>
        <dbReference type="SAM" id="Phobius"/>
    </source>
</evidence>
<gene>
    <name evidence="3" type="ORF">SAMN05216582_10124</name>
</gene>
<keyword evidence="2" id="KW-0812">Transmembrane</keyword>
<evidence type="ECO:0000313" key="4">
    <source>
        <dbReference type="Proteomes" id="UP000184263"/>
    </source>
</evidence>
<feature type="region of interest" description="Disordered" evidence="1">
    <location>
        <begin position="47"/>
        <end position="66"/>
    </location>
</feature>
<organism evidence="3 4">
    <name type="scientific">Selenomonas ruminantium</name>
    <dbReference type="NCBI Taxonomy" id="971"/>
    <lineage>
        <taxon>Bacteria</taxon>
        <taxon>Bacillati</taxon>
        <taxon>Bacillota</taxon>
        <taxon>Negativicutes</taxon>
        <taxon>Selenomonadales</taxon>
        <taxon>Selenomonadaceae</taxon>
        <taxon>Selenomonas</taxon>
    </lineage>
</organism>